<dbReference type="InterPro" id="IPR018022">
    <property type="entry name" value="IPT"/>
</dbReference>
<gene>
    <name evidence="10 15" type="primary">miaA</name>
    <name evidence="15" type="ordered locus">ANT_20910</name>
</gene>
<keyword evidence="8 10" id="KW-0460">Magnesium</keyword>
<evidence type="ECO:0000256" key="14">
    <source>
        <dbReference type="SAM" id="Coils"/>
    </source>
</evidence>
<dbReference type="AlphaFoldDB" id="E8MXN6"/>
<dbReference type="OrthoDB" id="9776390at2"/>
<proteinExistence type="inferred from homology"/>
<evidence type="ECO:0000256" key="11">
    <source>
        <dbReference type="RuleBase" id="RU003783"/>
    </source>
</evidence>
<evidence type="ECO:0000256" key="4">
    <source>
        <dbReference type="ARBA" id="ARBA00022679"/>
    </source>
</evidence>
<dbReference type="STRING" id="926569.ANT_20910"/>
<protein>
    <recommendedName>
        <fullName evidence="10">tRNA dimethylallyltransferase</fullName>
        <ecNumber evidence="10">2.5.1.75</ecNumber>
    </recommendedName>
    <alternativeName>
        <fullName evidence="10">Dimethylallyl diphosphate:tRNA dimethylallyltransferase</fullName>
        <shortName evidence="10">DMAPP:tRNA dimethylallyltransferase</shortName>
        <shortName evidence="10">DMATase</shortName>
    </alternativeName>
    <alternativeName>
        <fullName evidence="10">Isopentenyl-diphosphate:tRNA isopentenyltransferase</fullName>
        <shortName evidence="10">IPP transferase</shortName>
        <shortName evidence="10">IPPT</shortName>
        <shortName evidence="10">IPTase</shortName>
    </alternativeName>
</protein>
<keyword evidence="5 10" id="KW-0819">tRNA processing</keyword>
<feature type="region of interest" description="Interaction with substrate tRNA" evidence="10">
    <location>
        <begin position="43"/>
        <end position="46"/>
    </location>
</feature>
<dbReference type="FunCoup" id="E8MXN6">
    <property type="interactions" value="410"/>
</dbReference>
<evidence type="ECO:0000256" key="13">
    <source>
        <dbReference type="RuleBase" id="RU003785"/>
    </source>
</evidence>
<keyword evidence="16" id="KW-1185">Reference proteome</keyword>
<sequence>MSISKTRLQNNPLLVIVGPTAVGKTQVSIELARRLDAEIVSADSRLFYRGMDIGTAKPTPAERQGIPHHLIDVADPDEVWSLALFQQAAHQAIGAIHARGKLPILVGGTGQYVKAVIEGWQPPEQPPIPSLRAVLERMAAEQGKDAMHAMLTFLDPIAAQKIDPRNVRRTIRALEVIFSTGRRFSDQRRKTSSPYQVQIIGLTRNRKILYERVDARIEQMLQQGFLDEVRRLLEKYPPDLPAFSAIGYRQMIEVVQGKRTLEEAVAEIKRLTRRYVRQQGAWFREEDPQIHWFDLDQISFEEIFTFVYSWWKEVSQNESSMAK</sequence>
<dbReference type="GO" id="GO:0006400">
    <property type="term" value="P:tRNA modification"/>
    <property type="evidence" value="ECO:0007669"/>
    <property type="project" value="TreeGrafter"/>
</dbReference>
<dbReference type="Gene3D" id="1.10.20.140">
    <property type="match status" value="1"/>
</dbReference>
<dbReference type="RefSeq" id="WP_013560487.1">
    <property type="nucleotide sequence ID" value="NC_014960.1"/>
</dbReference>
<dbReference type="KEGG" id="atm:ANT_20910"/>
<dbReference type="Proteomes" id="UP000008922">
    <property type="component" value="Chromosome"/>
</dbReference>
<evidence type="ECO:0000256" key="1">
    <source>
        <dbReference type="ARBA" id="ARBA00001946"/>
    </source>
</evidence>
<feature type="binding site" evidence="10">
    <location>
        <begin position="20"/>
        <end position="25"/>
    </location>
    <ligand>
        <name>substrate</name>
    </ligand>
</feature>
<dbReference type="GO" id="GO:0052381">
    <property type="term" value="F:tRNA dimethylallyltransferase activity"/>
    <property type="evidence" value="ECO:0007669"/>
    <property type="project" value="UniProtKB-UniRule"/>
</dbReference>
<dbReference type="InParanoid" id="E8MXN6"/>
<dbReference type="eggNOG" id="COG0324">
    <property type="taxonomic scope" value="Bacteria"/>
</dbReference>
<dbReference type="SUPFAM" id="SSF52540">
    <property type="entry name" value="P-loop containing nucleoside triphosphate hydrolases"/>
    <property type="match status" value="2"/>
</dbReference>
<dbReference type="InterPro" id="IPR027417">
    <property type="entry name" value="P-loop_NTPase"/>
</dbReference>
<organism evidence="15 16">
    <name type="scientific">Anaerolinea thermophila (strain DSM 14523 / JCM 11388 / NBRC 100420 / UNI-1)</name>
    <dbReference type="NCBI Taxonomy" id="926569"/>
    <lineage>
        <taxon>Bacteria</taxon>
        <taxon>Bacillati</taxon>
        <taxon>Chloroflexota</taxon>
        <taxon>Anaerolineae</taxon>
        <taxon>Anaerolineales</taxon>
        <taxon>Anaerolineaceae</taxon>
        <taxon>Anaerolinea</taxon>
    </lineage>
</organism>
<accession>E8MXN6</accession>
<dbReference type="HOGENOM" id="CLU_032616_0_1_0"/>
<keyword evidence="14" id="KW-0175">Coiled coil</keyword>
<dbReference type="EMBL" id="AP012029">
    <property type="protein sequence ID" value="BAJ64117.1"/>
    <property type="molecule type" value="Genomic_DNA"/>
</dbReference>
<evidence type="ECO:0000313" key="16">
    <source>
        <dbReference type="Proteomes" id="UP000008922"/>
    </source>
</evidence>
<evidence type="ECO:0000256" key="10">
    <source>
        <dbReference type="HAMAP-Rule" id="MF_00185"/>
    </source>
</evidence>
<evidence type="ECO:0000256" key="9">
    <source>
        <dbReference type="ARBA" id="ARBA00049563"/>
    </source>
</evidence>
<evidence type="ECO:0000256" key="2">
    <source>
        <dbReference type="ARBA" id="ARBA00003213"/>
    </source>
</evidence>
<feature type="site" description="Interaction with substrate tRNA" evidence="10">
    <location>
        <position position="132"/>
    </location>
</feature>
<keyword evidence="6 10" id="KW-0547">Nucleotide-binding</keyword>
<reference evidence="15 16" key="1">
    <citation type="submission" date="2010-12" db="EMBL/GenBank/DDBJ databases">
        <title>Whole genome sequence of Anaerolinea thermophila UNI-1.</title>
        <authorList>
            <person name="Narita-Yamada S."/>
            <person name="Kishi E."/>
            <person name="Watanabe Y."/>
            <person name="Takasaki K."/>
            <person name="Ankai A."/>
            <person name="Oguchi A."/>
            <person name="Fukui S."/>
            <person name="Takahashi M."/>
            <person name="Yashiro I."/>
            <person name="Hosoyama A."/>
            <person name="Sekiguchi Y."/>
            <person name="Hanada S."/>
            <person name="Fujita N."/>
        </authorList>
    </citation>
    <scope>NUCLEOTIDE SEQUENCE [LARGE SCALE GENOMIC DNA]</scope>
    <source>
        <strain evidence="16">DSM 14523 / JCM 11388 / NBRC 100420 / UNI-1</strain>
    </source>
</reference>
<comment type="catalytic activity">
    <reaction evidence="9 10 11">
        <text>adenosine(37) in tRNA + dimethylallyl diphosphate = N(6)-dimethylallyladenosine(37) in tRNA + diphosphate</text>
        <dbReference type="Rhea" id="RHEA:26482"/>
        <dbReference type="Rhea" id="RHEA-COMP:10162"/>
        <dbReference type="Rhea" id="RHEA-COMP:10375"/>
        <dbReference type="ChEBI" id="CHEBI:33019"/>
        <dbReference type="ChEBI" id="CHEBI:57623"/>
        <dbReference type="ChEBI" id="CHEBI:74411"/>
        <dbReference type="ChEBI" id="CHEBI:74415"/>
        <dbReference type="EC" id="2.5.1.75"/>
    </reaction>
</comment>
<dbReference type="Gene3D" id="3.40.50.300">
    <property type="entry name" value="P-loop containing nucleotide triphosphate hydrolases"/>
    <property type="match status" value="1"/>
</dbReference>
<keyword evidence="7 10" id="KW-0067">ATP-binding</keyword>
<dbReference type="InterPro" id="IPR039657">
    <property type="entry name" value="Dimethylallyltransferase"/>
</dbReference>
<dbReference type="Pfam" id="PF01715">
    <property type="entry name" value="IPPT"/>
    <property type="match status" value="1"/>
</dbReference>
<evidence type="ECO:0000256" key="3">
    <source>
        <dbReference type="ARBA" id="ARBA00005842"/>
    </source>
</evidence>
<comment type="function">
    <text evidence="2 10 12">Catalyzes the transfer of a dimethylallyl group onto the adenine at position 37 in tRNAs that read codons beginning with uridine, leading to the formation of N6-(dimethylallyl)adenosine (i(6)A).</text>
</comment>
<comment type="cofactor">
    <cofactor evidence="1 10">
        <name>Mg(2+)</name>
        <dbReference type="ChEBI" id="CHEBI:18420"/>
    </cofactor>
</comment>
<evidence type="ECO:0000256" key="7">
    <source>
        <dbReference type="ARBA" id="ARBA00022840"/>
    </source>
</evidence>
<feature type="site" description="Interaction with substrate tRNA" evidence="10">
    <location>
        <position position="109"/>
    </location>
</feature>
<keyword evidence="4 10" id="KW-0808">Transferase</keyword>
<name>E8MXN6_ANATU</name>
<dbReference type="EC" id="2.5.1.75" evidence="10"/>
<evidence type="ECO:0000256" key="12">
    <source>
        <dbReference type="RuleBase" id="RU003784"/>
    </source>
</evidence>
<dbReference type="PANTHER" id="PTHR11088:SF60">
    <property type="entry name" value="TRNA DIMETHYLALLYLTRANSFERASE"/>
    <property type="match status" value="1"/>
</dbReference>
<evidence type="ECO:0000256" key="8">
    <source>
        <dbReference type="ARBA" id="ARBA00022842"/>
    </source>
</evidence>
<dbReference type="HAMAP" id="MF_00185">
    <property type="entry name" value="IPP_trans"/>
    <property type="match status" value="1"/>
</dbReference>
<evidence type="ECO:0000313" key="15">
    <source>
        <dbReference type="EMBL" id="BAJ64117.1"/>
    </source>
</evidence>
<comment type="similarity">
    <text evidence="3 10 13">Belongs to the IPP transferase family.</text>
</comment>
<dbReference type="PANTHER" id="PTHR11088">
    <property type="entry name" value="TRNA DIMETHYLALLYLTRANSFERASE"/>
    <property type="match status" value="1"/>
</dbReference>
<feature type="binding site" evidence="10">
    <location>
        <begin position="18"/>
        <end position="25"/>
    </location>
    <ligand>
        <name>ATP</name>
        <dbReference type="ChEBI" id="CHEBI:30616"/>
    </ligand>
</feature>
<dbReference type="GO" id="GO:0005524">
    <property type="term" value="F:ATP binding"/>
    <property type="evidence" value="ECO:0007669"/>
    <property type="project" value="UniProtKB-UniRule"/>
</dbReference>
<evidence type="ECO:0000256" key="6">
    <source>
        <dbReference type="ARBA" id="ARBA00022741"/>
    </source>
</evidence>
<dbReference type="NCBIfam" id="TIGR00174">
    <property type="entry name" value="miaA"/>
    <property type="match status" value="1"/>
</dbReference>
<comment type="caution">
    <text evidence="10">Lacks conserved residue(s) required for the propagation of feature annotation.</text>
</comment>
<evidence type="ECO:0000256" key="5">
    <source>
        <dbReference type="ARBA" id="ARBA00022694"/>
    </source>
</evidence>
<comment type="subunit">
    <text evidence="10">Monomer.</text>
</comment>
<feature type="coiled-coil region" evidence="14">
    <location>
        <begin position="254"/>
        <end position="281"/>
    </location>
</feature>